<dbReference type="SUPFAM" id="SSF53187">
    <property type="entry name" value="Zn-dependent exopeptidases"/>
    <property type="match status" value="1"/>
</dbReference>
<comment type="caution">
    <text evidence="2">The sequence shown here is derived from an EMBL/GenBank/DDBJ whole genome shotgun (WGS) entry which is preliminary data.</text>
</comment>
<dbReference type="Proteomes" id="UP000548423">
    <property type="component" value="Unassembled WGS sequence"/>
</dbReference>
<proteinExistence type="predicted"/>
<dbReference type="InterPro" id="IPR010897">
    <property type="entry name" value="Spore_II_P"/>
</dbReference>
<dbReference type="Pfam" id="PF07454">
    <property type="entry name" value="SpoIIP"/>
    <property type="match status" value="1"/>
</dbReference>
<feature type="transmembrane region" description="Helical" evidence="1">
    <location>
        <begin position="21"/>
        <end position="42"/>
    </location>
</feature>
<evidence type="ECO:0000313" key="2">
    <source>
        <dbReference type="EMBL" id="NYE05099.1"/>
    </source>
</evidence>
<keyword evidence="1" id="KW-1133">Transmembrane helix</keyword>
<sequence length="396" mass="44196">MKSTRNSGLFLTVQGTNLIKVTSFILLFMLLVFSISGLLTSLKPQFRPMSNSVNTATNEVNGKMLYQLMAWENHHFLSIEDDLTASPKLTNLIFKLSSNINLNDPRSLLGRELPGFEQFDGKILVAGEGSNYTNMPFESSPPLEIMKAEREASLQNIEGIDKGNEDNIPSNPSLTTGDKKVVHLYFTHNRESYLPYLQGVTDPNLAYHSQLNVTKIGDQLKAGLEARGIGTSIDKSDIMGTVKMANTYQKSGELVQTAMASNRELQYFIDIHRDARRKDKTTVMINGQAYAQLAFVIGGKNPNHEKNEKLARDLHNLLEKKYKGLSWGIHMNQGAGQNGVYNQNLSENVILVEFGGVDNTFEELNRSADALADVFSEYFWQAEKVNSDGEQSTDKQ</sequence>
<dbReference type="NCBIfam" id="TIGR02867">
    <property type="entry name" value="spore_II_P"/>
    <property type="match status" value="1"/>
</dbReference>
<reference evidence="3" key="2">
    <citation type="submission" date="2020-08" db="EMBL/GenBank/DDBJ databases">
        <title>The Agave Microbiome: Exploring the role of microbial communities in plant adaptations to desert environments.</title>
        <authorList>
            <person name="Partida-Martinez L.P."/>
        </authorList>
    </citation>
    <scope>NUCLEOTIDE SEQUENCE [LARGE SCALE GENOMIC DNA]</scope>
    <source>
        <strain evidence="3">AT2.8</strain>
    </source>
</reference>
<protein>
    <submittedName>
        <fullName evidence="2">Stage II sporulation protein P</fullName>
    </submittedName>
</protein>
<name>A0A852TAX7_9BACI</name>
<organism evidence="2 3">
    <name type="scientific">Neobacillus niacini</name>
    <dbReference type="NCBI Taxonomy" id="86668"/>
    <lineage>
        <taxon>Bacteria</taxon>
        <taxon>Bacillati</taxon>
        <taxon>Bacillota</taxon>
        <taxon>Bacilli</taxon>
        <taxon>Bacillales</taxon>
        <taxon>Bacillaceae</taxon>
        <taxon>Neobacillus</taxon>
    </lineage>
</organism>
<accession>A0A852TAX7</accession>
<dbReference type="EMBL" id="JACCBX010000003">
    <property type="protein sequence ID" value="NYE05099.1"/>
    <property type="molecule type" value="Genomic_DNA"/>
</dbReference>
<evidence type="ECO:0000256" key="1">
    <source>
        <dbReference type="SAM" id="Phobius"/>
    </source>
</evidence>
<keyword evidence="1" id="KW-0472">Membrane</keyword>
<gene>
    <name evidence="2" type="ORF">F4694_001848</name>
</gene>
<keyword evidence="1" id="KW-0812">Transmembrane</keyword>
<evidence type="ECO:0000313" key="3">
    <source>
        <dbReference type="Proteomes" id="UP000548423"/>
    </source>
</evidence>
<dbReference type="AlphaFoldDB" id="A0A852TAX7"/>
<reference evidence="3" key="1">
    <citation type="submission" date="2020-07" db="EMBL/GenBank/DDBJ databases">
        <authorList>
            <person name="Partida-Martinez L."/>
            <person name="Huntemann M."/>
            <person name="Clum A."/>
            <person name="Wang J."/>
            <person name="Palaniappan K."/>
            <person name="Ritter S."/>
            <person name="Chen I.-M."/>
            <person name="Stamatis D."/>
            <person name="Reddy T."/>
            <person name="O'Malley R."/>
            <person name="Daum C."/>
            <person name="Shapiro N."/>
            <person name="Ivanova N."/>
            <person name="Kyrpides N."/>
            <person name="Woyke T."/>
        </authorList>
    </citation>
    <scope>NUCLEOTIDE SEQUENCE [LARGE SCALE GENOMIC DNA]</scope>
    <source>
        <strain evidence="3">AT2.8</strain>
    </source>
</reference>